<keyword evidence="9" id="KW-0057">Aromatic amino acid biosynthesis</keyword>
<dbReference type="GO" id="GO:0006571">
    <property type="term" value="P:tyrosine biosynthetic process"/>
    <property type="evidence" value="ECO:0007669"/>
    <property type="project" value="UniProtKB-KW"/>
</dbReference>
<evidence type="ECO:0000256" key="8">
    <source>
        <dbReference type="ARBA" id="ARBA00023027"/>
    </source>
</evidence>
<evidence type="ECO:0000313" key="14">
    <source>
        <dbReference type="Proteomes" id="UP000471052"/>
    </source>
</evidence>
<dbReference type="InterPro" id="IPR036291">
    <property type="entry name" value="NAD(P)-bd_dom_sf"/>
</dbReference>
<dbReference type="FunFam" id="3.40.50.720:FF:000208">
    <property type="entry name" value="Prephenate dehydrogenase"/>
    <property type="match status" value="1"/>
</dbReference>
<gene>
    <name evidence="12" type="ORF">FYJ82_06365</name>
    <name evidence="13" type="ORF">O6R09_05805</name>
</gene>
<dbReference type="FunFam" id="1.10.3660.10:FF:000003">
    <property type="entry name" value="Prephenate dehydrogenase"/>
    <property type="match status" value="1"/>
</dbReference>
<evidence type="ECO:0000256" key="9">
    <source>
        <dbReference type="ARBA" id="ARBA00023141"/>
    </source>
</evidence>
<keyword evidence="6" id="KW-0028">Amino-acid biosynthesis</keyword>
<dbReference type="GO" id="GO:0004665">
    <property type="term" value="F:prephenate dehydrogenase (NADP+) activity"/>
    <property type="evidence" value="ECO:0007669"/>
    <property type="project" value="InterPro"/>
</dbReference>
<evidence type="ECO:0000256" key="1">
    <source>
        <dbReference type="ARBA" id="ARBA00005067"/>
    </source>
</evidence>
<evidence type="ECO:0000313" key="13">
    <source>
        <dbReference type="EMBL" id="WBB05811.1"/>
    </source>
</evidence>
<evidence type="ECO:0000313" key="12">
    <source>
        <dbReference type="EMBL" id="MST54011.1"/>
    </source>
</evidence>
<dbReference type="PANTHER" id="PTHR21363">
    <property type="entry name" value="PREPHENATE DEHYDROGENASE"/>
    <property type="match status" value="1"/>
</dbReference>
<dbReference type="PROSITE" id="PS51176">
    <property type="entry name" value="PDH_ADH"/>
    <property type="match status" value="1"/>
</dbReference>
<dbReference type="SUPFAM" id="SSF51735">
    <property type="entry name" value="NAD(P)-binding Rossmann-fold domains"/>
    <property type="match status" value="1"/>
</dbReference>
<dbReference type="EMBL" id="CP114883">
    <property type="protein sequence ID" value="WBB05811.1"/>
    <property type="molecule type" value="Genomic_DNA"/>
</dbReference>
<dbReference type="InterPro" id="IPR050812">
    <property type="entry name" value="Preph/Arog_dehydrog"/>
</dbReference>
<dbReference type="Pfam" id="PF02153">
    <property type="entry name" value="PDH_N"/>
    <property type="match status" value="1"/>
</dbReference>
<proteinExistence type="inferred from homology"/>
<dbReference type="NCBIfam" id="NF005107">
    <property type="entry name" value="PRK06545.1-5"/>
    <property type="match status" value="1"/>
</dbReference>
<keyword evidence="15" id="KW-1185">Reference proteome</keyword>
<evidence type="ECO:0000256" key="2">
    <source>
        <dbReference type="ARBA" id="ARBA00007964"/>
    </source>
</evidence>
<evidence type="ECO:0000256" key="7">
    <source>
        <dbReference type="ARBA" id="ARBA00023002"/>
    </source>
</evidence>
<evidence type="ECO:0000256" key="5">
    <source>
        <dbReference type="ARBA" id="ARBA00022498"/>
    </source>
</evidence>
<dbReference type="GO" id="GO:0008977">
    <property type="term" value="F:prephenate dehydrogenase (NAD+) activity"/>
    <property type="evidence" value="ECO:0007669"/>
    <property type="project" value="UniProtKB-EC"/>
</dbReference>
<dbReference type="SUPFAM" id="SSF48179">
    <property type="entry name" value="6-phosphogluconate dehydrogenase C-terminal domain-like"/>
    <property type="match status" value="1"/>
</dbReference>
<keyword evidence="7 12" id="KW-0560">Oxidoreductase</keyword>
<evidence type="ECO:0000256" key="10">
    <source>
        <dbReference type="ARBA" id="ARBA00049260"/>
    </source>
</evidence>
<dbReference type="OrthoDB" id="9802008at2"/>
<protein>
    <recommendedName>
        <fullName evidence="4">Prephenate dehydrogenase</fullName>
        <ecNumber evidence="3">1.3.1.12</ecNumber>
    </recommendedName>
</protein>
<evidence type="ECO:0000259" key="11">
    <source>
        <dbReference type="PROSITE" id="PS51176"/>
    </source>
</evidence>
<dbReference type="InterPro" id="IPR046826">
    <property type="entry name" value="PDH_N"/>
</dbReference>
<dbReference type="EMBL" id="VUNP01000025">
    <property type="protein sequence ID" value="MST54011.1"/>
    <property type="molecule type" value="Genomic_DNA"/>
</dbReference>
<dbReference type="PANTHER" id="PTHR21363:SF0">
    <property type="entry name" value="PREPHENATE DEHYDROGENASE [NADP(+)]"/>
    <property type="match status" value="1"/>
</dbReference>
<dbReference type="GeneID" id="99637137"/>
<feature type="domain" description="Prephenate/arogenate dehydrogenase" evidence="11">
    <location>
        <begin position="4"/>
        <end position="294"/>
    </location>
</feature>
<dbReference type="GO" id="GO:0070403">
    <property type="term" value="F:NAD+ binding"/>
    <property type="evidence" value="ECO:0007669"/>
    <property type="project" value="InterPro"/>
</dbReference>
<evidence type="ECO:0000256" key="3">
    <source>
        <dbReference type="ARBA" id="ARBA00012068"/>
    </source>
</evidence>
<dbReference type="RefSeq" id="WP_154455134.1">
    <property type="nucleotide sequence ID" value="NZ_BRXN01000021.1"/>
</dbReference>
<accession>A0A6N7X321</accession>
<dbReference type="Proteomes" id="UP001212085">
    <property type="component" value="Chromosome"/>
</dbReference>
<reference evidence="13 15" key="2">
    <citation type="submission" date="2022-12" db="EMBL/GenBank/DDBJ databases">
        <title>Streptococcus alactolyticus LGM, complete genome.</title>
        <authorList>
            <person name="Liu Z."/>
            <person name="Mu C."/>
            <person name="Zhu W."/>
        </authorList>
    </citation>
    <scope>NUCLEOTIDE SEQUENCE [LARGE SCALE GENOMIC DNA]</scope>
    <source>
        <strain evidence="13 15">LGM</strain>
    </source>
</reference>
<dbReference type="EC" id="1.3.1.12" evidence="3"/>
<comment type="similarity">
    <text evidence="2">Belongs to the prephenate/arogenate dehydrogenase family.</text>
</comment>
<dbReference type="NCBIfam" id="NF005105">
    <property type="entry name" value="PRK06545.1-3"/>
    <property type="match status" value="1"/>
</dbReference>
<dbReference type="AlphaFoldDB" id="A0A6N7X321"/>
<dbReference type="InterPro" id="IPR003099">
    <property type="entry name" value="Prephen_DH"/>
</dbReference>
<evidence type="ECO:0000313" key="15">
    <source>
        <dbReference type="Proteomes" id="UP001212085"/>
    </source>
</evidence>
<keyword evidence="5" id="KW-0827">Tyrosine biosynthesis</keyword>
<dbReference type="InterPro" id="IPR008927">
    <property type="entry name" value="6-PGluconate_DH-like_C_sf"/>
</dbReference>
<evidence type="ECO:0000256" key="6">
    <source>
        <dbReference type="ARBA" id="ARBA00022605"/>
    </source>
</evidence>
<dbReference type="Pfam" id="PF20463">
    <property type="entry name" value="PDH_C"/>
    <property type="match status" value="1"/>
</dbReference>
<name>A0A6N7X321_STRAY</name>
<organism evidence="12 14">
    <name type="scientific">Streptococcus alactolyticus</name>
    <dbReference type="NCBI Taxonomy" id="29389"/>
    <lineage>
        <taxon>Bacteria</taxon>
        <taxon>Bacillati</taxon>
        <taxon>Bacillota</taxon>
        <taxon>Bacilli</taxon>
        <taxon>Lactobacillales</taxon>
        <taxon>Streptococcaceae</taxon>
        <taxon>Streptococcus</taxon>
    </lineage>
</organism>
<dbReference type="InterPro" id="IPR046825">
    <property type="entry name" value="PDH_C"/>
</dbReference>
<dbReference type="Gene3D" id="3.40.50.720">
    <property type="entry name" value="NAD(P)-binding Rossmann-like Domain"/>
    <property type="match status" value="1"/>
</dbReference>
<dbReference type="Proteomes" id="UP000471052">
    <property type="component" value="Unassembled WGS sequence"/>
</dbReference>
<comment type="catalytic activity">
    <reaction evidence="10">
        <text>prephenate + NAD(+) = 3-(4-hydroxyphenyl)pyruvate + CO2 + NADH</text>
        <dbReference type="Rhea" id="RHEA:13869"/>
        <dbReference type="ChEBI" id="CHEBI:16526"/>
        <dbReference type="ChEBI" id="CHEBI:29934"/>
        <dbReference type="ChEBI" id="CHEBI:36242"/>
        <dbReference type="ChEBI" id="CHEBI:57540"/>
        <dbReference type="ChEBI" id="CHEBI:57945"/>
        <dbReference type="EC" id="1.3.1.12"/>
    </reaction>
</comment>
<dbReference type="Gene3D" id="1.10.3660.10">
    <property type="entry name" value="6-phosphogluconate dehydrogenase C-terminal like domain"/>
    <property type="match status" value="1"/>
</dbReference>
<reference evidence="12 14" key="1">
    <citation type="submission" date="2019-08" db="EMBL/GenBank/DDBJ databases">
        <title>In-depth cultivation of the pig gut microbiome towards novel bacterial diversity and tailored functional studies.</title>
        <authorList>
            <person name="Wylensek D."/>
            <person name="Hitch T.C.A."/>
            <person name="Clavel T."/>
        </authorList>
    </citation>
    <scope>NUCLEOTIDE SEQUENCE [LARGE SCALE GENOMIC DNA]</scope>
    <source>
        <strain evidence="12 14">BL-178-WT-3A</strain>
    </source>
</reference>
<keyword evidence="8" id="KW-0520">NAD</keyword>
<evidence type="ECO:0000256" key="4">
    <source>
        <dbReference type="ARBA" id="ARBA00016891"/>
    </source>
</evidence>
<sequence>MENKIISIIGLGLIGGSIALGIKRAHPDYQVIGYDTSEKSRTIAMERGIVDDLVTDLKDLAPISDIIIIAAPIKPTIDILKQLDDLDLKDQVIITDTGSTKSEIVAVGESVFANRSIRFVGGHPMAGSHKSGPLAADVTLFENAYYILTPSVLTSEGTIEEIQDLLTGLNARFIRIDADEHDRVTSQISHFPHILAASLMEQAGDYALEHEMTNQFAAGGFRDMTRISESDPSMWTSVLLSNKTAILERITDFQDRLDAVAKLIVQSDDQAIWDYFYHARDTRQQMTIHKRGGVESSFDIFVDIPDKEDVILDILELLRGISLVNIHINEKNREDINGILQISFKNRKDLERAKQAISEHTDYNVYIN</sequence>
<comment type="pathway">
    <text evidence="1">Amino-acid biosynthesis; L-tyrosine biosynthesis; (4-hydroxyphenyl)pyruvate from prephenate (NAD(+) route): step 1/1.</text>
</comment>